<dbReference type="Gene3D" id="3.40.50.300">
    <property type="entry name" value="P-loop containing nucleotide triphosphate hydrolases"/>
    <property type="match status" value="1"/>
</dbReference>
<protein>
    <submittedName>
        <fullName evidence="2">Protein ImuA</fullName>
    </submittedName>
</protein>
<dbReference type="AlphaFoldDB" id="A0A4V2F336"/>
<evidence type="ECO:0000313" key="3">
    <source>
        <dbReference type="Proteomes" id="UP000292445"/>
    </source>
</evidence>
<dbReference type="Proteomes" id="UP000292445">
    <property type="component" value="Unassembled WGS sequence"/>
</dbReference>
<feature type="region of interest" description="Disordered" evidence="1">
    <location>
        <begin position="216"/>
        <end position="272"/>
    </location>
</feature>
<dbReference type="RefSeq" id="WP_130358614.1">
    <property type="nucleotide sequence ID" value="NZ_SGXC01000002.1"/>
</dbReference>
<dbReference type="OrthoDB" id="9811176at2"/>
<organism evidence="2 3">
    <name type="scientific">Pigmentiphaga kullae</name>
    <dbReference type="NCBI Taxonomy" id="151784"/>
    <lineage>
        <taxon>Bacteria</taxon>
        <taxon>Pseudomonadati</taxon>
        <taxon>Pseudomonadota</taxon>
        <taxon>Betaproteobacteria</taxon>
        <taxon>Burkholderiales</taxon>
        <taxon>Alcaligenaceae</taxon>
        <taxon>Pigmentiphaga</taxon>
    </lineage>
</organism>
<comment type="caution">
    <text evidence="2">The sequence shown here is derived from an EMBL/GenBank/DDBJ whole genome shotgun (WGS) entry which is preliminary data.</text>
</comment>
<keyword evidence="3" id="KW-1185">Reference proteome</keyword>
<sequence length="289" mass="30410">MKHSTPSSSLSSGFPALDAALPQAGWPVGALTEILVPRVGHGELNLLGPLLGRLTKAGRTVALLVPPYLSYAPALIQHGVALECVKLVRTDHPLDGLEQLEAGVRAGEFAALVAILPPEQAAAQSESSVRRLYMAARLSGCPAFLFHTCSTPATTSASQLRLLADMSQPGQIRLQRIAPTAEGSEGAVTLDIGQQTARAGFKPGFKRAAGLAVAGTHTRTAEETDTHGTDADTLPAQRPTHPRTGQHAPHAKPIPANRSPWPFKQRRGASSSRGYPSALALLFSRGWNA</sequence>
<gene>
    <name evidence="2" type="ORF">EV675_3637</name>
</gene>
<evidence type="ECO:0000313" key="2">
    <source>
        <dbReference type="EMBL" id="RZS81024.1"/>
    </source>
</evidence>
<proteinExistence type="predicted"/>
<dbReference type="InterPro" id="IPR027417">
    <property type="entry name" value="P-loop_NTPase"/>
</dbReference>
<evidence type="ECO:0000256" key="1">
    <source>
        <dbReference type="SAM" id="MobiDB-lite"/>
    </source>
</evidence>
<accession>A0A4V2F336</accession>
<reference evidence="2 3" key="1">
    <citation type="submission" date="2019-02" db="EMBL/GenBank/DDBJ databases">
        <title>Genomic Encyclopedia of Type Strains, Phase IV (KMG-IV): sequencing the most valuable type-strain genomes for metagenomic binning, comparative biology and taxonomic classification.</title>
        <authorList>
            <person name="Goeker M."/>
        </authorList>
    </citation>
    <scope>NUCLEOTIDE SEQUENCE [LARGE SCALE GENOMIC DNA]</scope>
    <source>
        <strain evidence="2 3">K24</strain>
    </source>
</reference>
<feature type="compositionally biased region" description="Basic and acidic residues" evidence="1">
    <location>
        <begin position="219"/>
        <end position="230"/>
    </location>
</feature>
<dbReference type="EMBL" id="SGXC01000002">
    <property type="protein sequence ID" value="RZS81024.1"/>
    <property type="molecule type" value="Genomic_DNA"/>
</dbReference>
<name>A0A4V2F336_9BURK</name>
<dbReference type="SUPFAM" id="SSF52540">
    <property type="entry name" value="P-loop containing nucleoside triphosphate hydrolases"/>
    <property type="match status" value="1"/>
</dbReference>